<dbReference type="Gene3D" id="3.40.50.2300">
    <property type="match status" value="1"/>
</dbReference>
<dbReference type="EMBL" id="CP061336">
    <property type="protein sequence ID" value="QNU67160.1"/>
    <property type="molecule type" value="Genomic_DNA"/>
</dbReference>
<dbReference type="PANTHER" id="PTHR42713">
    <property type="entry name" value="HISTIDINE KINASE-RELATED"/>
    <property type="match status" value="1"/>
</dbReference>
<dbReference type="InterPro" id="IPR009057">
    <property type="entry name" value="Homeodomain-like_sf"/>
</dbReference>
<dbReference type="GO" id="GO:0005737">
    <property type="term" value="C:cytoplasm"/>
    <property type="evidence" value="ECO:0007669"/>
    <property type="project" value="UniProtKB-SubCell"/>
</dbReference>
<sequence length="522" mass="60350">MFKVLIVDDEPMAIEAIKLAADWAELNVSICGECTNGMEALSLAKEIRPDLIITDIDMPVMNGIELVKRVANEIDPDIKFIIVSGYDHFEYAKSAMQLGVQHYILKPVFKDEFSEVLLDILLSIEQSRKLKKICSVSTEFDIGVLFEQYLEGKIEEQDIITVLGPEIIQNTNAWAFASLDAIHNYIKEDCIEFKLFDKIKASLLPKGLGNGLVYPVFVNKGINGFVLGSTGGISIYEIAQILSSILKEVYKNSFYIALGNQVKELKLLSNSMREAEKAMEYRFYSTPSSILQYKDYEENSHSFNFENIEYMEELKNAFENIDIDRILKAIESIFGVFKEKHTAYEMIEMYINSIIYKMLSILTSMGENTEEILFLKDISMFFNRVKTINEMELKIKQCCIDFCKHAQDVKNRYKLADKIKVEEYIKENYKRNLTIKEISSKLYIHPTYLGSQISKWFGCSFNDYLHRLRMNEAEILVRSTDQKAYDIAQYLGYTSYGNFLEQFTKTFSMKPSEYRSMYKSNN</sequence>
<evidence type="ECO:0000256" key="9">
    <source>
        <dbReference type="ARBA" id="ARBA00024867"/>
    </source>
</evidence>
<dbReference type="SMART" id="SM00448">
    <property type="entry name" value="REC"/>
    <property type="match status" value="1"/>
</dbReference>
<evidence type="ECO:0000256" key="8">
    <source>
        <dbReference type="ARBA" id="ARBA00023163"/>
    </source>
</evidence>
<dbReference type="SUPFAM" id="SSF46689">
    <property type="entry name" value="Homeodomain-like"/>
    <property type="match status" value="1"/>
</dbReference>
<keyword evidence="4 10" id="KW-0597">Phosphoprotein</keyword>
<keyword evidence="3" id="KW-0963">Cytoplasm</keyword>
<keyword evidence="12" id="KW-1185">Reference proteome</keyword>
<evidence type="ECO:0000256" key="7">
    <source>
        <dbReference type="ARBA" id="ARBA00023125"/>
    </source>
</evidence>
<evidence type="ECO:0000256" key="5">
    <source>
        <dbReference type="ARBA" id="ARBA00023012"/>
    </source>
</evidence>
<dbReference type="AlphaFoldDB" id="A0A4U7JIX2"/>
<comment type="function">
    <text evidence="9">May play the central regulatory role in sporulation. It may be an element of the effector pathway responsible for the activation of sporulation genes in response to nutritional stress. Spo0A may act in concert with spo0H (a sigma factor) to control the expression of some genes that are critical to the sporulation process.</text>
</comment>
<evidence type="ECO:0000256" key="3">
    <source>
        <dbReference type="ARBA" id="ARBA00022490"/>
    </source>
</evidence>
<organism evidence="11 12">
    <name type="scientific">Ruminiclostridium herbifermentans</name>
    <dbReference type="NCBI Taxonomy" id="2488810"/>
    <lineage>
        <taxon>Bacteria</taxon>
        <taxon>Bacillati</taxon>
        <taxon>Bacillota</taxon>
        <taxon>Clostridia</taxon>
        <taxon>Eubacteriales</taxon>
        <taxon>Oscillospiraceae</taxon>
        <taxon>Ruminiclostridium</taxon>
    </lineage>
</organism>
<evidence type="ECO:0000256" key="4">
    <source>
        <dbReference type="ARBA" id="ARBA00022553"/>
    </source>
</evidence>
<dbReference type="RefSeq" id="WP_137697224.1">
    <property type="nucleotide sequence ID" value="NZ_CP061336.1"/>
</dbReference>
<dbReference type="PROSITE" id="PS01124">
    <property type="entry name" value="HTH_ARAC_FAMILY_2"/>
    <property type="match status" value="1"/>
</dbReference>
<dbReference type="PANTHER" id="PTHR42713:SF3">
    <property type="entry name" value="TRANSCRIPTIONAL REGULATORY PROTEIN HPTR"/>
    <property type="match status" value="1"/>
</dbReference>
<evidence type="ECO:0000313" key="12">
    <source>
        <dbReference type="Proteomes" id="UP000306409"/>
    </source>
</evidence>
<reference evidence="11 12" key="1">
    <citation type="submission" date="2020-09" db="EMBL/GenBank/DDBJ databases">
        <title>Characterization and genome sequencing of Ruminiclostridium sp. nov. MA18.</title>
        <authorList>
            <person name="Rettenmaier R."/>
            <person name="Kowollik M.-L."/>
            <person name="Liebl W."/>
            <person name="Zverlov V."/>
        </authorList>
    </citation>
    <scope>NUCLEOTIDE SEQUENCE [LARGE SCALE GENOMIC DNA]</scope>
    <source>
        <strain evidence="11 12">MA18</strain>
    </source>
</reference>
<evidence type="ECO:0000256" key="1">
    <source>
        <dbReference type="ARBA" id="ARBA00004496"/>
    </source>
</evidence>
<dbReference type="PROSITE" id="PS50110">
    <property type="entry name" value="RESPONSE_REGULATORY"/>
    <property type="match status" value="1"/>
</dbReference>
<dbReference type="Proteomes" id="UP000306409">
    <property type="component" value="Chromosome"/>
</dbReference>
<dbReference type="SMART" id="SM00342">
    <property type="entry name" value="HTH_ARAC"/>
    <property type="match status" value="1"/>
</dbReference>
<dbReference type="GO" id="GO:0000160">
    <property type="term" value="P:phosphorelay signal transduction system"/>
    <property type="evidence" value="ECO:0007669"/>
    <property type="project" value="UniProtKB-KW"/>
</dbReference>
<keyword evidence="6" id="KW-0805">Transcription regulation</keyword>
<evidence type="ECO:0000313" key="11">
    <source>
        <dbReference type="EMBL" id="QNU67160.1"/>
    </source>
</evidence>
<evidence type="ECO:0000256" key="2">
    <source>
        <dbReference type="ARBA" id="ARBA00018672"/>
    </source>
</evidence>
<dbReference type="OrthoDB" id="384217at2"/>
<dbReference type="KEGG" id="rher:EHE19_000980"/>
<dbReference type="InterPro" id="IPR011006">
    <property type="entry name" value="CheY-like_superfamily"/>
</dbReference>
<dbReference type="InterPro" id="IPR051552">
    <property type="entry name" value="HptR"/>
</dbReference>
<gene>
    <name evidence="11" type="ORF">EHE19_000980</name>
</gene>
<dbReference type="GO" id="GO:0043565">
    <property type="term" value="F:sequence-specific DNA binding"/>
    <property type="evidence" value="ECO:0007669"/>
    <property type="project" value="InterPro"/>
</dbReference>
<dbReference type="SUPFAM" id="SSF52172">
    <property type="entry name" value="CheY-like"/>
    <property type="match status" value="1"/>
</dbReference>
<accession>A0A4U7JIX2</accession>
<feature type="modified residue" description="4-aspartylphosphate" evidence="10">
    <location>
        <position position="55"/>
    </location>
</feature>
<dbReference type="InterPro" id="IPR018060">
    <property type="entry name" value="HTH_AraC"/>
</dbReference>
<evidence type="ECO:0000256" key="10">
    <source>
        <dbReference type="PROSITE-ProRule" id="PRU00169"/>
    </source>
</evidence>
<dbReference type="InterPro" id="IPR001789">
    <property type="entry name" value="Sig_transdc_resp-reg_receiver"/>
</dbReference>
<dbReference type="Gene3D" id="1.10.10.60">
    <property type="entry name" value="Homeodomain-like"/>
    <property type="match status" value="2"/>
</dbReference>
<proteinExistence type="predicted"/>
<name>A0A4U7JIX2_9FIRM</name>
<keyword evidence="8" id="KW-0804">Transcription</keyword>
<dbReference type="GO" id="GO:0003700">
    <property type="term" value="F:DNA-binding transcription factor activity"/>
    <property type="evidence" value="ECO:0007669"/>
    <property type="project" value="InterPro"/>
</dbReference>
<dbReference type="CDD" id="cd17536">
    <property type="entry name" value="REC_YesN-like"/>
    <property type="match status" value="1"/>
</dbReference>
<dbReference type="Pfam" id="PF00072">
    <property type="entry name" value="Response_reg"/>
    <property type="match status" value="1"/>
</dbReference>
<dbReference type="Pfam" id="PF12833">
    <property type="entry name" value="HTH_18"/>
    <property type="match status" value="1"/>
</dbReference>
<protein>
    <recommendedName>
        <fullName evidence="2">Stage 0 sporulation protein A homolog</fullName>
    </recommendedName>
</protein>
<keyword evidence="7" id="KW-0238">DNA-binding</keyword>
<comment type="subcellular location">
    <subcellularLocation>
        <location evidence="1">Cytoplasm</location>
    </subcellularLocation>
</comment>
<keyword evidence="5" id="KW-0902">Two-component regulatory system</keyword>
<evidence type="ECO:0000256" key="6">
    <source>
        <dbReference type="ARBA" id="ARBA00023015"/>
    </source>
</evidence>